<keyword evidence="3" id="KW-1185">Reference proteome</keyword>
<dbReference type="Proteomes" id="UP000299102">
    <property type="component" value="Unassembled WGS sequence"/>
</dbReference>
<accession>A0A4C1UJG4</accession>
<dbReference type="EMBL" id="BGZK01000181">
    <property type="protein sequence ID" value="GBP26568.1"/>
    <property type="molecule type" value="Genomic_DNA"/>
</dbReference>
<comment type="caution">
    <text evidence="2">The sequence shown here is derived from an EMBL/GenBank/DDBJ whole genome shotgun (WGS) entry which is preliminary data.</text>
</comment>
<sequence length="158" mass="18657">MVFFYFTSSLSPQGCTTRLRNAFGRKTTHLSTVRRWYIEFDHGRVSLRDEVGEVRLSTVIIEKNVAIFRQLIEEKWCITYEEIREHLRIGDETRIYCYMPERKQQPSVWVFEGDSKRTKLRQARSIANTLKLRYANATDHYPPAPHRPLCESADRTDG</sequence>
<feature type="compositionally biased region" description="Basic and acidic residues" evidence="1">
    <location>
        <begin position="148"/>
        <end position="158"/>
    </location>
</feature>
<dbReference type="InterPro" id="IPR052709">
    <property type="entry name" value="Transposase-MT_Hybrid"/>
</dbReference>
<organism evidence="2 3">
    <name type="scientific">Eumeta variegata</name>
    <name type="common">Bagworm moth</name>
    <name type="synonym">Eumeta japonica</name>
    <dbReference type="NCBI Taxonomy" id="151549"/>
    <lineage>
        <taxon>Eukaryota</taxon>
        <taxon>Metazoa</taxon>
        <taxon>Ecdysozoa</taxon>
        <taxon>Arthropoda</taxon>
        <taxon>Hexapoda</taxon>
        <taxon>Insecta</taxon>
        <taxon>Pterygota</taxon>
        <taxon>Neoptera</taxon>
        <taxon>Endopterygota</taxon>
        <taxon>Lepidoptera</taxon>
        <taxon>Glossata</taxon>
        <taxon>Ditrysia</taxon>
        <taxon>Tineoidea</taxon>
        <taxon>Psychidae</taxon>
        <taxon>Oiketicinae</taxon>
        <taxon>Eumeta</taxon>
    </lineage>
</organism>
<evidence type="ECO:0000313" key="3">
    <source>
        <dbReference type="Proteomes" id="UP000299102"/>
    </source>
</evidence>
<evidence type="ECO:0000256" key="1">
    <source>
        <dbReference type="SAM" id="MobiDB-lite"/>
    </source>
</evidence>
<dbReference type="AlphaFoldDB" id="A0A4C1UJG4"/>
<gene>
    <name evidence="2" type="ORF">EVAR_86071_1</name>
</gene>
<protein>
    <recommendedName>
        <fullName evidence="4">Mos1 transposase HTH domain-containing protein</fullName>
    </recommendedName>
</protein>
<evidence type="ECO:0008006" key="4">
    <source>
        <dbReference type="Google" id="ProtNLM"/>
    </source>
</evidence>
<evidence type="ECO:0000313" key="2">
    <source>
        <dbReference type="EMBL" id="GBP26568.1"/>
    </source>
</evidence>
<name>A0A4C1UJG4_EUMVA</name>
<reference evidence="2 3" key="1">
    <citation type="journal article" date="2019" name="Commun. Biol.">
        <title>The bagworm genome reveals a unique fibroin gene that provides high tensile strength.</title>
        <authorList>
            <person name="Kono N."/>
            <person name="Nakamura H."/>
            <person name="Ohtoshi R."/>
            <person name="Tomita M."/>
            <person name="Numata K."/>
            <person name="Arakawa K."/>
        </authorList>
    </citation>
    <scope>NUCLEOTIDE SEQUENCE [LARGE SCALE GENOMIC DNA]</scope>
</reference>
<dbReference type="PANTHER" id="PTHR46060:SF1">
    <property type="entry name" value="MARINER MOS1 TRANSPOSASE-LIKE PROTEIN"/>
    <property type="match status" value="1"/>
</dbReference>
<dbReference type="OrthoDB" id="10017160at2759"/>
<proteinExistence type="predicted"/>
<feature type="region of interest" description="Disordered" evidence="1">
    <location>
        <begin position="137"/>
        <end position="158"/>
    </location>
</feature>
<dbReference type="PANTHER" id="PTHR46060">
    <property type="entry name" value="MARINER MOS1 TRANSPOSASE-LIKE PROTEIN"/>
    <property type="match status" value="1"/>
</dbReference>